<protein>
    <recommendedName>
        <fullName evidence="3">CCHC-type domain-containing protein</fullName>
    </recommendedName>
</protein>
<reference evidence="4 5" key="1">
    <citation type="submission" date="2024-04" db="EMBL/GenBank/DDBJ databases">
        <authorList>
            <person name="Fracassetti M."/>
        </authorList>
    </citation>
    <scope>NUCLEOTIDE SEQUENCE [LARGE SCALE GENOMIC DNA]</scope>
</reference>
<evidence type="ECO:0000259" key="3">
    <source>
        <dbReference type="PROSITE" id="PS50158"/>
    </source>
</evidence>
<feature type="compositionally biased region" description="Basic and acidic residues" evidence="2">
    <location>
        <begin position="265"/>
        <end position="279"/>
    </location>
</feature>
<feature type="compositionally biased region" description="Polar residues" evidence="2">
    <location>
        <begin position="322"/>
        <end position="336"/>
    </location>
</feature>
<keyword evidence="1" id="KW-0862">Zinc</keyword>
<gene>
    <name evidence="4" type="ORF">LTRI10_LOCUS5539</name>
</gene>
<evidence type="ECO:0000313" key="5">
    <source>
        <dbReference type="Proteomes" id="UP001497516"/>
    </source>
</evidence>
<dbReference type="GO" id="GO:0003676">
    <property type="term" value="F:nucleic acid binding"/>
    <property type="evidence" value="ECO:0007669"/>
    <property type="project" value="InterPro"/>
</dbReference>
<feature type="region of interest" description="Disordered" evidence="2">
    <location>
        <begin position="320"/>
        <end position="358"/>
    </location>
</feature>
<feature type="compositionally biased region" description="Basic and acidic residues" evidence="2">
    <location>
        <begin position="140"/>
        <end position="150"/>
    </location>
</feature>
<feature type="compositionally biased region" description="Basic and acidic residues" evidence="2">
    <location>
        <begin position="221"/>
        <end position="234"/>
    </location>
</feature>
<keyword evidence="1" id="KW-0863">Zinc-finger</keyword>
<feature type="region of interest" description="Disordered" evidence="2">
    <location>
        <begin position="116"/>
        <end position="295"/>
    </location>
</feature>
<keyword evidence="5" id="KW-1185">Reference proteome</keyword>
<feature type="domain" description="CCHC-type" evidence="3">
    <location>
        <begin position="80"/>
        <end position="95"/>
    </location>
</feature>
<name>A0AAV2CPW3_9ROSI</name>
<dbReference type="PANTHER" id="PTHR31286:SF99">
    <property type="entry name" value="DUF4283 DOMAIN-CONTAINING PROTEIN"/>
    <property type="match status" value="1"/>
</dbReference>
<evidence type="ECO:0000256" key="1">
    <source>
        <dbReference type="PROSITE-ProRule" id="PRU00047"/>
    </source>
</evidence>
<proteinExistence type="predicted"/>
<feature type="compositionally biased region" description="Basic residues" evidence="2">
    <location>
        <begin position="342"/>
        <end position="352"/>
    </location>
</feature>
<accession>A0AAV2CPW3</accession>
<dbReference type="GO" id="GO:0008270">
    <property type="term" value="F:zinc ion binding"/>
    <property type="evidence" value="ECO:0007669"/>
    <property type="project" value="UniProtKB-KW"/>
</dbReference>
<sequence>MIVWIQLPALKVHFYHREVLTSLGNLIGRTIKLDFHTMNRQRRKFARLAVEIDMTKALVPRIYLDDHWQKVEYENLPVVCFECGKVGHSAEGCSKRRPAAPSGQLLLADEQNLVTPGNVEEETNPGFGPWMLVSKRSRRNSRDLNKKGKPELILGNGPQGPISKNGKGGIKASEKEKEDFGTGSKAPKQTRDQAAPIQERRGNQNRKGEVEASSVARVGNKGKEVATDLNDEGKGILGSGPSKSPNRGYVSRPNSEACHPSKSGQSEREVRLAASRPDEQASSPSVGLVSSAGQASTSSAAHLIKSFVGPNGTRMQIVAVPSSPNRTRQAEVTSPSAGERTKTKKGARRQSKKGSPVKFQASKALQIWSLVKDRKSKSKARLATLTLEEINAWTCAAAEKADWRPEHDRSETRRSE</sequence>
<dbReference type="AlphaFoldDB" id="A0AAV2CPW3"/>
<evidence type="ECO:0000313" key="4">
    <source>
        <dbReference type="EMBL" id="CAL1357947.1"/>
    </source>
</evidence>
<dbReference type="PROSITE" id="PS50158">
    <property type="entry name" value="ZF_CCHC"/>
    <property type="match status" value="1"/>
</dbReference>
<feature type="compositionally biased region" description="Basic and acidic residues" evidence="2">
    <location>
        <begin position="198"/>
        <end position="210"/>
    </location>
</feature>
<evidence type="ECO:0000256" key="2">
    <source>
        <dbReference type="SAM" id="MobiDB-lite"/>
    </source>
</evidence>
<dbReference type="Proteomes" id="UP001497516">
    <property type="component" value="Chromosome 1"/>
</dbReference>
<dbReference type="PANTHER" id="PTHR31286">
    <property type="entry name" value="GLYCINE-RICH CELL WALL STRUCTURAL PROTEIN 1.8-LIKE"/>
    <property type="match status" value="1"/>
</dbReference>
<dbReference type="InterPro" id="IPR040256">
    <property type="entry name" value="At4g02000-like"/>
</dbReference>
<organism evidence="4 5">
    <name type="scientific">Linum trigynum</name>
    <dbReference type="NCBI Taxonomy" id="586398"/>
    <lineage>
        <taxon>Eukaryota</taxon>
        <taxon>Viridiplantae</taxon>
        <taxon>Streptophyta</taxon>
        <taxon>Embryophyta</taxon>
        <taxon>Tracheophyta</taxon>
        <taxon>Spermatophyta</taxon>
        <taxon>Magnoliopsida</taxon>
        <taxon>eudicotyledons</taxon>
        <taxon>Gunneridae</taxon>
        <taxon>Pentapetalae</taxon>
        <taxon>rosids</taxon>
        <taxon>fabids</taxon>
        <taxon>Malpighiales</taxon>
        <taxon>Linaceae</taxon>
        <taxon>Linum</taxon>
    </lineage>
</organism>
<keyword evidence="1" id="KW-0479">Metal-binding</keyword>
<dbReference type="InterPro" id="IPR001878">
    <property type="entry name" value="Znf_CCHC"/>
</dbReference>
<dbReference type="EMBL" id="OZ034813">
    <property type="protein sequence ID" value="CAL1357947.1"/>
    <property type="molecule type" value="Genomic_DNA"/>
</dbReference>